<reference evidence="1" key="2">
    <citation type="submission" date="2020-11" db="EMBL/GenBank/DDBJ databases">
        <authorList>
            <person name="McCartney M.A."/>
            <person name="Auch B."/>
            <person name="Kono T."/>
            <person name="Mallez S."/>
            <person name="Becker A."/>
            <person name="Gohl D.M."/>
            <person name="Silverstein K.A.T."/>
            <person name="Koren S."/>
            <person name="Bechman K.B."/>
            <person name="Herman A."/>
            <person name="Abrahante J.E."/>
            <person name="Garbe J."/>
        </authorList>
    </citation>
    <scope>NUCLEOTIDE SEQUENCE</scope>
    <source>
        <strain evidence="1">Duluth1</strain>
        <tissue evidence="1">Whole animal</tissue>
    </source>
</reference>
<organism evidence="1 2">
    <name type="scientific">Dreissena polymorpha</name>
    <name type="common">Zebra mussel</name>
    <name type="synonym">Mytilus polymorpha</name>
    <dbReference type="NCBI Taxonomy" id="45954"/>
    <lineage>
        <taxon>Eukaryota</taxon>
        <taxon>Metazoa</taxon>
        <taxon>Spiralia</taxon>
        <taxon>Lophotrochozoa</taxon>
        <taxon>Mollusca</taxon>
        <taxon>Bivalvia</taxon>
        <taxon>Autobranchia</taxon>
        <taxon>Heteroconchia</taxon>
        <taxon>Euheterodonta</taxon>
        <taxon>Imparidentia</taxon>
        <taxon>Neoheterodontei</taxon>
        <taxon>Myida</taxon>
        <taxon>Dreissenoidea</taxon>
        <taxon>Dreissenidae</taxon>
        <taxon>Dreissena</taxon>
    </lineage>
</organism>
<evidence type="ECO:0000313" key="1">
    <source>
        <dbReference type="EMBL" id="KAH3700595.1"/>
    </source>
</evidence>
<dbReference type="EMBL" id="JAIWYP010000015">
    <property type="protein sequence ID" value="KAH3700595.1"/>
    <property type="molecule type" value="Genomic_DNA"/>
</dbReference>
<gene>
    <name evidence="1" type="ORF">DPMN_075574</name>
</gene>
<keyword evidence="2" id="KW-1185">Reference proteome</keyword>
<sequence>MPSSGAFSRLFSCLYQVMAYVYFQFEITSCLYVMDPLEKAIVHILRDHELP</sequence>
<dbReference type="Proteomes" id="UP000828390">
    <property type="component" value="Unassembled WGS sequence"/>
</dbReference>
<proteinExistence type="predicted"/>
<comment type="caution">
    <text evidence="1">The sequence shown here is derived from an EMBL/GenBank/DDBJ whole genome shotgun (WGS) entry which is preliminary data.</text>
</comment>
<protein>
    <submittedName>
        <fullName evidence="1">Uncharacterized protein</fullName>
    </submittedName>
</protein>
<evidence type="ECO:0000313" key="2">
    <source>
        <dbReference type="Proteomes" id="UP000828390"/>
    </source>
</evidence>
<reference evidence="1" key="1">
    <citation type="journal article" date="2019" name="bioRxiv">
        <title>The Genome of the Zebra Mussel, Dreissena polymorpha: A Resource for Invasive Species Research.</title>
        <authorList>
            <person name="McCartney M.A."/>
            <person name="Auch B."/>
            <person name="Kono T."/>
            <person name="Mallez S."/>
            <person name="Zhang Y."/>
            <person name="Obille A."/>
            <person name="Becker A."/>
            <person name="Abrahante J.E."/>
            <person name="Garbe J."/>
            <person name="Badalamenti J.P."/>
            <person name="Herman A."/>
            <person name="Mangelson H."/>
            <person name="Liachko I."/>
            <person name="Sullivan S."/>
            <person name="Sone E.D."/>
            <person name="Koren S."/>
            <person name="Silverstein K.A.T."/>
            <person name="Beckman K.B."/>
            <person name="Gohl D.M."/>
        </authorList>
    </citation>
    <scope>NUCLEOTIDE SEQUENCE</scope>
    <source>
        <strain evidence="1">Duluth1</strain>
        <tissue evidence="1">Whole animal</tissue>
    </source>
</reference>
<name>A0A9D3YKM2_DREPO</name>
<dbReference type="AlphaFoldDB" id="A0A9D3YKM2"/>
<accession>A0A9D3YKM2</accession>